<evidence type="ECO:0000313" key="1">
    <source>
        <dbReference type="EMBL" id="GEP12595.1"/>
    </source>
</evidence>
<protein>
    <submittedName>
        <fullName evidence="1">Uncharacterized protein</fullName>
    </submittedName>
</protein>
<dbReference type="AlphaFoldDB" id="A0A512JRM0"/>
<evidence type="ECO:0000313" key="2">
    <source>
        <dbReference type="Proteomes" id="UP000321750"/>
    </source>
</evidence>
<gene>
    <name evidence="1" type="ORF">MGN01_44400</name>
</gene>
<proteinExistence type="predicted"/>
<accession>A0A512JRM0</accession>
<sequence length="40" mass="4626">MAGYISRAALRAYADREYEAEMARRTITSPEPDRKEVDHV</sequence>
<keyword evidence="2" id="KW-1185">Reference proteome</keyword>
<organism evidence="1 2">
    <name type="scientific">Methylobacterium gnaphalii</name>
    <dbReference type="NCBI Taxonomy" id="1010610"/>
    <lineage>
        <taxon>Bacteria</taxon>
        <taxon>Pseudomonadati</taxon>
        <taxon>Pseudomonadota</taxon>
        <taxon>Alphaproteobacteria</taxon>
        <taxon>Hyphomicrobiales</taxon>
        <taxon>Methylobacteriaceae</taxon>
        <taxon>Methylobacterium</taxon>
    </lineage>
</organism>
<name>A0A512JRM0_9HYPH</name>
<dbReference type="RefSeq" id="WP_280178566.1">
    <property type="nucleotide sequence ID" value="NZ_BJZV01000051.1"/>
</dbReference>
<dbReference type="Proteomes" id="UP000321750">
    <property type="component" value="Unassembled WGS sequence"/>
</dbReference>
<reference evidence="1 2" key="1">
    <citation type="submission" date="2019-07" db="EMBL/GenBank/DDBJ databases">
        <title>Whole genome shotgun sequence of Methylobacterium gnaphalii NBRC 107716.</title>
        <authorList>
            <person name="Hosoyama A."/>
            <person name="Uohara A."/>
            <person name="Ohji S."/>
            <person name="Ichikawa N."/>
        </authorList>
    </citation>
    <scope>NUCLEOTIDE SEQUENCE [LARGE SCALE GENOMIC DNA]</scope>
    <source>
        <strain evidence="1 2">NBRC 107716</strain>
    </source>
</reference>
<comment type="caution">
    <text evidence="1">The sequence shown here is derived from an EMBL/GenBank/DDBJ whole genome shotgun (WGS) entry which is preliminary data.</text>
</comment>
<dbReference type="EMBL" id="BJZV01000051">
    <property type="protein sequence ID" value="GEP12595.1"/>
    <property type="molecule type" value="Genomic_DNA"/>
</dbReference>